<evidence type="ECO:0000313" key="2">
    <source>
        <dbReference type="Proteomes" id="UP000238327"/>
    </source>
</evidence>
<dbReference type="PANTHER" id="PTHR35175">
    <property type="entry name" value="DUF1289 DOMAIN-CONTAINING PROTEIN"/>
    <property type="match status" value="1"/>
</dbReference>
<dbReference type="Proteomes" id="UP000238327">
    <property type="component" value="Chromosome"/>
</dbReference>
<protein>
    <submittedName>
        <fullName evidence="1">DUF1289 domain-containing protein</fullName>
    </submittedName>
</protein>
<dbReference type="OrthoDB" id="9811423at2"/>
<dbReference type="PANTHER" id="PTHR35175:SF2">
    <property type="entry name" value="DUF1289 DOMAIN-CONTAINING PROTEIN"/>
    <property type="match status" value="1"/>
</dbReference>
<gene>
    <name evidence="1" type="ORF">C7A17_08655</name>
</gene>
<dbReference type="STRING" id="1001585.MDS_0327"/>
<dbReference type="InterPro" id="IPR010710">
    <property type="entry name" value="DUF1289"/>
</dbReference>
<dbReference type="Pfam" id="PF06945">
    <property type="entry name" value="DUF1289"/>
    <property type="match status" value="1"/>
</dbReference>
<reference evidence="1 2" key="1">
    <citation type="submission" date="2018-03" db="EMBL/GenBank/DDBJ databases">
        <title>Complete genome sequence and methylome analysis of Pseudomonas mendocina NEB 698.</title>
        <authorList>
            <person name="Morgan R.D."/>
        </authorList>
    </citation>
    <scope>NUCLEOTIDE SEQUENCE [LARGE SCALE GENOMIC DNA]</scope>
    <source>
        <strain evidence="1 2">NEB698</strain>
    </source>
</reference>
<sequence>MSSEPGEAPLVSPCRRQCCLDERDQCIGCGRTLQEILDWGSADNARRRDICQAAIERLRQRKPAP</sequence>
<proteinExistence type="predicted"/>
<organism evidence="1 2">
    <name type="scientific">Ectopseudomonas mendocina</name>
    <name type="common">Pseudomonas mendocina</name>
    <dbReference type="NCBI Taxonomy" id="300"/>
    <lineage>
        <taxon>Bacteria</taxon>
        <taxon>Pseudomonadati</taxon>
        <taxon>Pseudomonadota</taxon>
        <taxon>Gammaproteobacteria</taxon>
        <taxon>Pseudomonadales</taxon>
        <taxon>Pseudomonadaceae</taxon>
        <taxon>Ectopseudomonas</taxon>
    </lineage>
</organism>
<dbReference type="AlphaFoldDB" id="A0A2R3QM62"/>
<dbReference type="EMBL" id="CP027657">
    <property type="protein sequence ID" value="AVO52834.1"/>
    <property type="molecule type" value="Genomic_DNA"/>
</dbReference>
<name>A0A2R3QM62_ECTME</name>
<dbReference type="RefSeq" id="WP_106737653.1">
    <property type="nucleotide sequence ID" value="NZ_CP027657.1"/>
</dbReference>
<accession>A0A2R3QM62</accession>
<evidence type="ECO:0000313" key="1">
    <source>
        <dbReference type="EMBL" id="AVO52834.1"/>
    </source>
</evidence>